<accession>A0A0C2MQ03</accession>
<dbReference type="EMBL" id="JWZT01002460">
    <property type="protein sequence ID" value="KII69341.1"/>
    <property type="molecule type" value="Genomic_DNA"/>
</dbReference>
<organism evidence="1 2">
    <name type="scientific">Thelohanellus kitauei</name>
    <name type="common">Myxosporean</name>
    <dbReference type="NCBI Taxonomy" id="669202"/>
    <lineage>
        <taxon>Eukaryota</taxon>
        <taxon>Metazoa</taxon>
        <taxon>Cnidaria</taxon>
        <taxon>Myxozoa</taxon>
        <taxon>Myxosporea</taxon>
        <taxon>Bivalvulida</taxon>
        <taxon>Platysporina</taxon>
        <taxon>Myxobolidae</taxon>
        <taxon>Thelohanellus</taxon>
    </lineage>
</organism>
<evidence type="ECO:0000313" key="2">
    <source>
        <dbReference type="Proteomes" id="UP000031668"/>
    </source>
</evidence>
<gene>
    <name evidence="1" type="ORF">RF11_16285</name>
</gene>
<dbReference type="Proteomes" id="UP000031668">
    <property type="component" value="Unassembled WGS sequence"/>
</dbReference>
<keyword evidence="2" id="KW-1185">Reference proteome</keyword>
<dbReference type="AlphaFoldDB" id="A0A0C2MQ03"/>
<sequence length="250" mass="28858">MMSRFTWEERFSVTSNFSSGALVCYLVFNVCQSIHVLAHSITCMQVPPQLNITTMRVQKSIVCFDVLCHYINAAYWRRMTDKQAGYIESFNNQKYVKSSQPIQHRERLCWFMRVITQMKDSGENSEFCLWVQLLLISLLCELSKSSRYIGSLVMMVKIEQRKTDRRKFRRSTRKSSMGILSSKTDFTSTASATVSTYGRVVLRRGTLLQAVRVVQDSQQLNTHPYPQPTRATIPNRHSFAGKYNSHLGIV</sequence>
<evidence type="ECO:0000313" key="1">
    <source>
        <dbReference type="EMBL" id="KII69341.1"/>
    </source>
</evidence>
<proteinExistence type="predicted"/>
<name>A0A0C2MQ03_THEKT</name>
<comment type="caution">
    <text evidence="1">The sequence shown here is derived from an EMBL/GenBank/DDBJ whole genome shotgun (WGS) entry which is preliminary data.</text>
</comment>
<protein>
    <submittedName>
        <fullName evidence="1">Uncharacterized protein</fullName>
    </submittedName>
</protein>
<reference evidence="1 2" key="1">
    <citation type="journal article" date="2014" name="Genome Biol. Evol.">
        <title>The genome of the myxosporean Thelohanellus kitauei shows adaptations to nutrient acquisition within its fish host.</title>
        <authorList>
            <person name="Yang Y."/>
            <person name="Xiong J."/>
            <person name="Zhou Z."/>
            <person name="Huo F."/>
            <person name="Miao W."/>
            <person name="Ran C."/>
            <person name="Liu Y."/>
            <person name="Zhang J."/>
            <person name="Feng J."/>
            <person name="Wang M."/>
            <person name="Wang M."/>
            <person name="Wang L."/>
            <person name="Yao B."/>
        </authorList>
    </citation>
    <scope>NUCLEOTIDE SEQUENCE [LARGE SCALE GENOMIC DNA]</scope>
    <source>
        <strain evidence="1">Wuqing</strain>
    </source>
</reference>